<evidence type="ECO:0000313" key="14">
    <source>
        <dbReference type="Proteomes" id="UP000029079"/>
    </source>
</evidence>
<keyword evidence="14" id="KW-1185">Reference proteome</keyword>
<proteinExistence type="inferred from homology"/>
<evidence type="ECO:0000259" key="12">
    <source>
        <dbReference type="Pfam" id="PF00999"/>
    </source>
</evidence>
<feature type="domain" description="Cation/H+ exchanger transmembrane" evidence="12">
    <location>
        <begin position="11"/>
        <end position="186"/>
    </location>
</feature>
<feature type="transmembrane region" description="Helical" evidence="11">
    <location>
        <begin position="266"/>
        <end position="290"/>
    </location>
</feature>
<evidence type="ECO:0000256" key="1">
    <source>
        <dbReference type="ARBA" id="ARBA00004141"/>
    </source>
</evidence>
<evidence type="ECO:0000256" key="5">
    <source>
        <dbReference type="ARBA" id="ARBA00022692"/>
    </source>
</evidence>
<dbReference type="PANTHER" id="PTHR43562:SF3">
    <property type="entry name" value="SODIUM ION_PROTON EXCHANGER (EUROFUNG)"/>
    <property type="match status" value="1"/>
</dbReference>
<feature type="transmembrane region" description="Helical" evidence="11">
    <location>
        <begin position="233"/>
        <end position="254"/>
    </location>
</feature>
<reference evidence="13 14" key="1">
    <citation type="journal article" date="2014" name="Genome Announc.">
        <title>Complete Genome Sequences of Fish Pathogenic Weissella ceti Strains WS74 and WS105.</title>
        <authorList>
            <person name="Figueiredo H.C."/>
            <person name="Leal C.A."/>
            <person name="Dorella F.A."/>
            <person name="Carvalho A.F."/>
            <person name="Soares S.C."/>
            <person name="Pereira F.L."/>
            <person name="Azevedo V.A."/>
        </authorList>
    </citation>
    <scope>NUCLEOTIDE SEQUENCE [LARGE SCALE GENOMIC DNA]</scope>
    <source>
        <strain evidence="13 14">WS74</strain>
    </source>
</reference>
<keyword evidence="8" id="KW-0406">Ion transport</keyword>
<dbReference type="KEGG" id="wct:WS74_0742"/>
<feature type="transmembrane region" description="Helical" evidence="11">
    <location>
        <begin position="296"/>
        <end position="314"/>
    </location>
</feature>
<dbReference type="GO" id="GO:0006814">
    <property type="term" value="P:sodium ion transport"/>
    <property type="evidence" value="ECO:0007669"/>
    <property type="project" value="UniProtKB-KW"/>
</dbReference>
<feature type="transmembrane region" description="Helical" evidence="11">
    <location>
        <begin position="173"/>
        <end position="191"/>
    </location>
</feature>
<dbReference type="GO" id="GO:1902600">
    <property type="term" value="P:proton transmembrane transport"/>
    <property type="evidence" value="ECO:0007669"/>
    <property type="project" value="InterPro"/>
</dbReference>
<evidence type="ECO:0000313" key="13">
    <source>
        <dbReference type="EMBL" id="AIM62994.1"/>
    </source>
</evidence>
<evidence type="ECO:0000256" key="2">
    <source>
        <dbReference type="ARBA" id="ARBA00005551"/>
    </source>
</evidence>
<sequence>MTNLVSILILIAVALLAGWLGTKIGLSRVVGQLMAGLIVGPALLGWVEPTHLIDILAEAGVLLLLFNAGLETDIKALKKNAKPATYVAVMGVIVPLIAFPLAALAFGIAFDIAIFWGIVFAATSISITIAVLAEQNKIQTRVGAVVLGAAVLDDILALLLVTVYTMFIGSQGLSLTTLFPLIAFGLGLLVSRWSKAHDLHKGLSILGDWTLFPIFFGSIGLAVHLTISMHEMVMLVILTALAIATKYYGSGFGARFAGMDAIEGRAIGAGMVSRGEMALVIAKIGAGAGVLAPEQFAQFVVVIILSTIAAPIMLKPMLAKVN</sequence>
<dbReference type="Proteomes" id="UP000029079">
    <property type="component" value="Chromosome"/>
</dbReference>
<name>A0A075TVU4_9LACO</name>
<keyword evidence="4" id="KW-0050">Antiport</keyword>
<evidence type="ECO:0000256" key="6">
    <source>
        <dbReference type="ARBA" id="ARBA00022989"/>
    </source>
</evidence>
<feature type="transmembrane region" description="Helical" evidence="11">
    <location>
        <begin position="6"/>
        <end position="22"/>
    </location>
</feature>
<evidence type="ECO:0000256" key="11">
    <source>
        <dbReference type="SAM" id="Phobius"/>
    </source>
</evidence>
<accession>A0A075TVU4</accession>
<keyword evidence="5 11" id="KW-0812">Transmembrane</keyword>
<feature type="transmembrane region" description="Helical" evidence="11">
    <location>
        <begin position="84"/>
        <end position="108"/>
    </location>
</feature>
<feature type="transmembrane region" description="Helical" evidence="11">
    <location>
        <begin position="53"/>
        <end position="72"/>
    </location>
</feature>
<gene>
    <name evidence="13" type="ORF">WS74_0742</name>
</gene>
<dbReference type="GO" id="GO:0015297">
    <property type="term" value="F:antiporter activity"/>
    <property type="evidence" value="ECO:0007669"/>
    <property type="project" value="UniProtKB-KW"/>
</dbReference>
<dbReference type="InterPro" id="IPR038770">
    <property type="entry name" value="Na+/solute_symporter_sf"/>
</dbReference>
<dbReference type="GO" id="GO:0016020">
    <property type="term" value="C:membrane"/>
    <property type="evidence" value="ECO:0007669"/>
    <property type="project" value="UniProtKB-SubCell"/>
</dbReference>
<dbReference type="STRING" id="759620.WS105_0804"/>
<keyword evidence="10" id="KW-0739">Sodium transport</keyword>
<evidence type="ECO:0000256" key="8">
    <source>
        <dbReference type="ARBA" id="ARBA00023065"/>
    </source>
</evidence>
<dbReference type="OrthoDB" id="9793589at2"/>
<keyword evidence="6 11" id="KW-1133">Transmembrane helix</keyword>
<organism evidence="13 14">
    <name type="scientific">Weissella ceti</name>
    <dbReference type="NCBI Taxonomy" id="759620"/>
    <lineage>
        <taxon>Bacteria</taxon>
        <taxon>Bacillati</taxon>
        <taxon>Bacillota</taxon>
        <taxon>Bacilli</taxon>
        <taxon>Lactobacillales</taxon>
        <taxon>Lactobacillaceae</taxon>
        <taxon>Weissella</taxon>
    </lineage>
</organism>
<protein>
    <submittedName>
        <fullName evidence="13">KefC protein</fullName>
    </submittedName>
</protein>
<keyword evidence="7" id="KW-0915">Sodium</keyword>
<evidence type="ECO:0000256" key="4">
    <source>
        <dbReference type="ARBA" id="ARBA00022449"/>
    </source>
</evidence>
<comment type="subcellular location">
    <subcellularLocation>
        <location evidence="1">Membrane</location>
        <topology evidence="1">Multi-pass membrane protein</topology>
    </subcellularLocation>
</comment>
<evidence type="ECO:0000256" key="3">
    <source>
        <dbReference type="ARBA" id="ARBA00022448"/>
    </source>
</evidence>
<keyword evidence="3" id="KW-0813">Transport</keyword>
<dbReference type="Gene3D" id="1.20.1530.20">
    <property type="match status" value="1"/>
</dbReference>
<dbReference type="AlphaFoldDB" id="A0A075TVU4"/>
<dbReference type="Pfam" id="PF00999">
    <property type="entry name" value="Na_H_Exchanger"/>
    <property type="match status" value="1"/>
</dbReference>
<reference evidence="14" key="2">
    <citation type="submission" date="2014-08" db="EMBL/GenBank/DDBJ databases">
        <title>Complete genome of Weissella ceti strain WS74 isolated from diseased rainbow trout in Brazil.</title>
        <authorList>
            <person name="Figueiredo H.C.P."/>
            <person name="Leal C.A.G."/>
            <person name="Pereira F.L."/>
            <person name="Soares S.C."/>
            <person name="Dorella F.A."/>
            <person name="Carvalho A.F."/>
            <person name="Azevedo V.A.C."/>
        </authorList>
    </citation>
    <scope>NUCLEOTIDE SEQUENCE [LARGE SCALE GENOMIC DNA]</scope>
    <source>
        <strain evidence="14">WS74</strain>
    </source>
</reference>
<dbReference type="PANTHER" id="PTHR43562">
    <property type="entry name" value="NAPA-TYPE SODIUM/HYDROGEN ANTIPORTER"/>
    <property type="match status" value="1"/>
</dbReference>
<evidence type="ECO:0000256" key="10">
    <source>
        <dbReference type="ARBA" id="ARBA00023201"/>
    </source>
</evidence>
<dbReference type="InterPro" id="IPR006153">
    <property type="entry name" value="Cation/H_exchanger_TM"/>
</dbReference>
<feature type="transmembrane region" description="Helical" evidence="11">
    <location>
        <begin position="114"/>
        <end position="133"/>
    </location>
</feature>
<dbReference type="EMBL" id="CP009223">
    <property type="protein sequence ID" value="AIM62994.1"/>
    <property type="molecule type" value="Genomic_DNA"/>
</dbReference>
<comment type="similarity">
    <text evidence="2">Belongs to the monovalent cation:proton antiporter 2 (CPA2) transporter (TC 2.A.37) family.</text>
</comment>
<feature type="transmembrane region" description="Helical" evidence="11">
    <location>
        <begin position="145"/>
        <end position="167"/>
    </location>
</feature>
<keyword evidence="9 11" id="KW-0472">Membrane</keyword>
<evidence type="ECO:0000256" key="7">
    <source>
        <dbReference type="ARBA" id="ARBA00023053"/>
    </source>
</evidence>
<evidence type="ECO:0000256" key="9">
    <source>
        <dbReference type="ARBA" id="ARBA00023136"/>
    </source>
</evidence>
<dbReference type="RefSeq" id="WP_009496443.1">
    <property type="nucleotide sequence ID" value="NZ_CP009223.1"/>
</dbReference>
<dbReference type="KEGG" id="wce:WS08_0740"/>
<feature type="transmembrane region" description="Helical" evidence="11">
    <location>
        <begin position="203"/>
        <end position="227"/>
    </location>
</feature>